<feature type="transmembrane region" description="Helical" evidence="1">
    <location>
        <begin position="235"/>
        <end position="256"/>
    </location>
</feature>
<sequence>MKKIFSLNYILPLTFFLLFGKLFFYLYLKTSSAKLFGGGNDSYYYHAYAEGYTDVAVNFWPVILRFFNDLGFYDREIVSYLLFFISIFLMPYLLYRIVKDNAFEIKPVKRLTLFLVLFYPTVFFYTLDIYRDVFMWFCFMLSIYFYRKVIEKSAFLKIFYFSIFLALSYFCFLLRPYLGAALFLSAFTFYIFSATSHKVKTWIFLYFLLLVLVRLSGILNPILEYRGEDGFESGGATLGVGLLDANPVMFLVYYLYSFIAQVFGLFLTSFNAILVFFLESVPFIWAFSYVIKNAKYINKFCSFLLVFFVVYTTIWVLGNDNLGTAVRLRVPSYLAIFACMFIIYQEKVKHNYSNQR</sequence>
<reference evidence="2" key="1">
    <citation type="submission" date="2021-10" db="EMBL/GenBank/DDBJ databases">
        <title>Marinomonas pontica sp. nov., isolated from the Black Sea.</title>
        <authorList>
            <person name="Zhao L.-H."/>
            <person name="Xue J.-H."/>
        </authorList>
    </citation>
    <scope>NUCLEOTIDE SEQUENCE</scope>
    <source>
        <strain evidence="2">E8</strain>
    </source>
</reference>
<feature type="transmembrane region" description="Helical" evidence="1">
    <location>
        <begin position="203"/>
        <end position="223"/>
    </location>
</feature>
<feature type="transmembrane region" description="Helical" evidence="1">
    <location>
        <begin position="300"/>
        <end position="318"/>
    </location>
</feature>
<evidence type="ECO:0000313" key="3">
    <source>
        <dbReference type="Proteomes" id="UP001139095"/>
    </source>
</evidence>
<feature type="transmembrane region" description="Helical" evidence="1">
    <location>
        <begin position="129"/>
        <end position="146"/>
    </location>
</feature>
<feature type="transmembrane region" description="Helical" evidence="1">
    <location>
        <begin position="158"/>
        <end position="191"/>
    </location>
</feature>
<dbReference type="RefSeq" id="WP_226753884.1">
    <property type="nucleotide sequence ID" value="NZ_JAJATW010000007.1"/>
</dbReference>
<dbReference type="Proteomes" id="UP001139095">
    <property type="component" value="Unassembled WGS sequence"/>
</dbReference>
<accession>A0A9X1IMF6</accession>
<dbReference type="AlphaFoldDB" id="A0A9X1IMF6"/>
<keyword evidence="1" id="KW-1133">Transmembrane helix</keyword>
<protein>
    <submittedName>
        <fullName evidence="2">Uncharacterized protein</fullName>
    </submittedName>
</protein>
<feature type="transmembrane region" description="Helical" evidence="1">
    <location>
        <begin position="77"/>
        <end position="95"/>
    </location>
</feature>
<evidence type="ECO:0000313" key="2">
    <source>
        <dbReference type="EMBL" id="MCB5161509.1"/>
    </source>
</evidence>
<feature type="transmembrane region" description="Helical" evidence="1">
    <location>
        <begin position="262"/>
        <end position="288"/>
    </location>
</feature>
<keyword evidence="1" id="KW-0472">Membrane</keyword>
<comment type="caution">
    <text evidence="2">The sequence shown here is derived from an EMBL/GenBank/DDBJ whole genome shotgun (WGS) entry which is preliminary data.</text>
</comment>
<dbReference type="EMBL" id="JAJATW010000007">
    <property type="protein sequence ID" value="MCB5161509.1"/>
    <property type="molecule type" value="Genomic_DNA"/>
</dbReference>
<keyword evidence="1" id="KW-0812">Transmembrane</keyword>
<feature type="transmembrane region" description="Helical" evidence="1">
    <location>
        <begin position="7"/>
        <end position="28"/>
    </location>
</feature>
<keyword evidence="3" id="KW-1185">Reference proteome</keyword>
<feature type="transmembrane region" description="Helical" evidence="1">
    <location>
        <begin position="330"/>
        <end position="346"/>
    </location>
</feature>
<organism evidence="2 3">
    <name type="scientific">Marinomonas algarum</name>
    <dbReference type="NCBI Taxonomy" id="2883105"/>
    <lineage>
        <taxon>Bacteria</taxon>
        <taxon>Pseudomonadati</taxon>
        <taxon>Pseudomonadota</taxon>
        <taxon>Gammaproteobacteria</taxon>
        <taxon>Oceanospirillales</taxon>
        <taxon>Oceanospirillaceae</taxon>
        <taxon>Marinomonas</taxon>
    </lineage>
</organism>
<proteinExistence type="predicted"/>
<evidence type="ECO:0000256" key="1">
    <source>
        <dbReference type="SAM" id="Phobius"/>
    </source>
</evidence>
<gene>
    <name evidence="2" type="ORF">LG368_06295</name>
</gene>
<name>A0A9X1IMF6_9GAMM</name>
<feature type="transmembrane region" description="Helical" evidence="1">
    <location>
        <begin position="107"/>
        <end position="123"/>
    </location>
</feature>